<reference evidence="1" key="1">
    <citation type="submission" date="2021-06" db="EMBL/GenBank/DDBJ databases">
        <title>Parelaphostrongylus tenuis whole genome reference sequence.</title>
        <authorList>
            <person name="Garwood T.J."/>
            <person name="Larsen P.A."/>
            <person name="Fountain-Jones N.M."/>
            <person name="Garbe J.R."/>
            <person name="Macchietto M.G."/>
            <person name="Kania S.A."/>
            <person name="Gerhold R.W."/>
            <person name="Richards J.E."/>
            <person name="Wolf T.M."/>
        </authorList>
    </citation>
    <scope>NUCLEOTIDE SEQUENCE</scope>
    <source>
        <strain evidence="1">MNPRO001-30</strain>
        <tissue evidence="1">Meninges</tissue>
    </source>
</reference>
<comment type="caution">
    <text evidence="1">The sequence shown here is derived from an EMBL/GenBank/DDBJ whole genome shotgun (WGS) entry which is preliminary data.</text>
</comment>
<organism evidence="1 2">
    <name type="scientific">Parelaphostrongylus tenuis</name>
    <name type="common">Meningeal worm</name>
    <dbReference type="NCBI Taxonomy" id="148309"/>
    <lineage>
        <taxon>Eukaryota</taxon>
        <taxon>Metazoa</taxon>
        <taxon>Ecdysozoa</taxon>
        <taxon>Nematoda</taxon>
        <taxon>Chromadorea</taxon>
        <taxon>Rhabditida</taxon>
        <taxon>Rhabditina</taxon>
        <taxon>Rhabditomorpha</taxon>
        <taxon>Strongyloidea</taxon>
        <taxon>Metastrongylidae</taxon>
        <taxon>Parelaphostrongylus</taxon>
    </lineage>
</organism>
<gene>
    <name evidence="1" type="ORF">KIN20_023425</name>
</gene>
<evidence type="ECO:0000313" key="1">
    <source>
        <dbReference type="EMBL" id="KAJ1363538.1"/>
    </source>
</evidence>
<keyword evidence="2" id="KW-1185">Reference proteome</keyword>
<evidence type="ECO:0000313" key="2">
    <source>
        <dbReference type="Proteomes" id="UP001196413"/>
    </source>
</evidence>
<accession>A0AAD5QSY7</accession>
<dbReference type="Proteomes" id="UP001196413">
    <property type="component" value="Unassembled WGS sequence"/>
</dbReference>
<sequence>MRFKCTVSLVIENNGETDHGRAQLATNGEVLGGLDTSHTYCIPGRHKIGEVFGDDYSNPSRIVQPIPFLTISH</sequence>
<protein>
    <submittedName>
        <fullName evidence="1">Uncharacterized protein</fullName>
    </submittedName>
</protein>
<dbReference type="AlphaFoldDB" id="A0AAD5QSY7"/>
<dbReference type="EMBL" id="JAHQIW010004752">
    <property type="protein sequence ID" value="KAJ1363538.1"/>
    <property type="molecule type" value="Genomic_DNA"/>
</dbReference>
<name>A0AAD5QSY7_PARTN</name>
<proteinExistence type="predicted"/>